<sequence>MTIEKISSVCKEWKYHIVPRLFINRLEISNLRQYNECITLLEKGLNLVVGFKYSPLTRMLFMDDEIKYEIQNEFKLKLDILQCRNLQSITVFNCHRYIIKEIQSLIYNNIGINPIPNGTTSTNTSPDSSPFQNLTQLELNFDGVQEEIDLKDLIGTIKKSQDLKRHCNINGIHSINSSNSSNSNHITHCNSGKLEIMTFYTWDEDNRPTVESLGMLAHINTLTDLEISRITTSLSSIISIIQGVKLLKNFVIEWLQFKPQLPLGTQGKLSIMNSIFDSIANNTSITKLILLQPFHKVSIISISQCLNQNRVLQELNCEVRDIDFAKEQQQLIQNQFESTISLCTINNQTLKTLELSVRKDTTVSIYLYWQTKSILEYLYLPVLDEKIYNCIVQYHVCHVKVLQIQINNAHLPYLIEIIKLNHPTLKELTFVNDLIDVDDNEASHANTQNTNNINQAIQALCYNTQLTCLYIFDFQVSCHTVSKFIQSNHPSINEFYCQIINNWSPFSLVLAICQNTQLLSLRFEKIVTQARENINQFLGFVTRILNSNHQLKYFEFPSPTCLENQIDEISPDLIESLRLSLTQNNIYNLSLSIDDLYINSSKIFNLLDSFIIKSKF</sequence>
<organism evidence="1 2">
    <name type="scientific">Tieghemostelium lacteum</name>
    <name type="common">Slime mold</name>
    <name type="synonym">Dictyostelium lacteum</name>
    <dbReference type="NCBI Taxonomy" id="361077"/>
    <lineage>
        <taxon>Eukaryota</taxon>
        <taxon>Amoebozoa</taxon>
        <taxon>Evosea</taxon>
        <taxon>Eumycetozoa</taxon>
        <taxon>Dictyostelia</taxon>
        <taxon>Dictyosteliales</taxon>
        <taxon>Raperosteliaceae</taxon>
        <taxon>Tieghemostelium</taxon>
    </lineage>
</organism>
<protein>
    <submittedName>
        <fullName evidence="1">Uncharacterized protein</fullName>
    </submittedName>
</protein>
<dbReference type="AlphaFoldDB" id="A0A151Z8V5"/>
<comment type="caution">
    <text evidence="1">The sequence shown here is derived from an EMBL/GenBank/DDBJ whole genome shotgun (WGS) entry which is preliminary data.</text>
</comment>
<name>A0A151Z8V5_TIELA</name>
<proteinExistence type="predicted"/>
<dbReference type="InParanoid" id="A0A151Z8V5"/>
<reference evidence="1 2" key="1">
    <citation type="submission" date="2015-12" db="EMBL/GenBank/DDBJ databases">
        <title>Dictyostelia acquired genes for synthesis and detection of signals that induce cell-type specialization by lateral gene transfer from prokaryotes.</title>
        <authorList>
            <person name="Gloeckner G."/>
            <person name="Schaap P."/>
        </authorList>
    </citation>
    <scope>NUCLEOTIDE SEQUENCE [LARGE SCALE GENOMIC DNA]</scope>
    <source>
        <strain evidence="1 2">TK</strain>
    </source>
</reference>
<keyword evidence="2" id="KW-1185">Reference proteome</keyword>
<evidence type="ECO:0000313" key="1">
    <source>
        <dbReference type="EMBL" id="KYQ90378.1"/>
    </source>
</evidence>
<dbReference type="EMBL" id="LODT01000037">
    <property type="protein sequence ID" value="KYQ90378.1"/>
    <property type="molecule type" value="Genomic_DNA"/>
</dbReference>
<gene>
    <name evidence="1" type="ORF">DLAC_11755</name>
</gene>
<dbReference type="Proteomes" id="UP000076078">
    <property type="component" value="Unassembled WGS sequence"/>
</dbReference>
<dbReference type="FunCoup" id="A0A151Z8V5">
    <property type="interactions" value="6"/>
</dbReference>
<evidence type="ECO:0000313" key="2">
    <source>
        <dbReference type="Proteomes" id="UP000076078"/>
    </source>
</evidence>
<accession>A0A151Z8V5</accession>